<dbReference type="AlphaFoldDB" id="A0A179BXN8"/>
<reference evidence="1" key="1">
    <citation type="submission" date="2016-04" db="EMBL/GenBank/DDBJ databases">
        <title>Fast-growing isolate from the root nodules of Vavilovia formosa.</title>
        <authorList>
            <person name="Kimeklis A."/>
            <person name="Safronova V."/>
            <person name="Belimov A."/>
            <person name="Andronov E."/>
        </authorList>
    </citation>
    <scope>NUCLEOTIDE SEQUENCE [LARGE SCALE GENOMIC DNA]</scope>
    <source>
        <strain evidence="1">Vaf-46</strain>
    </source>
</reference>
<comment type="caution">
    <text evidence="1">The sequence shown here is derived from an EMBL/GenBank/DDBJ whole genome shotgun (WGS) entry which is preliminary data.</text>
</comment>
<organism evidence="1">
    <name type="scientific">Rhizobium leguminosarum</name>
    <dbReference type="NCBI Taxonomy" id="384"/>
    <lineage>
        <taxon>Bacteria</taxon>
        <taxon>Pseudomonadati</taxon>
        <taxon>Pseudomonadota</taxon>
        <taxon>Alphaproteobacteria</taxon>
        <taxon>Hyphomicrobiales</taxon>
        <taxon>Rhizobiaceae</taxon>
        <taxon>Rhizobium/Agrobacterium group</taxon>
        <taxon>Rhizobium</taxon>
    </lineage>
</organism>
<proteinExistence type="predicted"/>
<evidence type="ECO:0000313" key="1">
    <source>
        <dbReference type="EMBL" id="OAP96437.1"/>
    </source>
</evidence>
<accession>A0A179BXN8</accession>
<protein>
    <submittedName>
        <fullName evidence="1">Uncharacterized protein</fullName>
    </submittedName>
</protein>
<gene>
    <name evidence="1" type="ORF">A4U53_38250</name>
</gene>
<sequence>MMRLRVRRPRVVVSIESSHSRHVSQPLMVVCPRRLRIGGRTLRLLLRRQVLKPLDLVVGHPAVLQRVRRVPIAMLDRGTAE</sequence>
<name>A0A179BXN8_RHILE</name>
<dbReference type="EMBL" id="LWBS01000049">
    <property type="protein sequence ID" value="OAP96437.1"/>
    <property type="molecule type" value="Genomic_DNA"/>
</dbReference>